<evidence type="ECO:0000313" key="3">
    <source>
        <dbReference type="Proteomes" id="UP000288805"/>
    </source>
</evidence>
<evidence type="ECO:0000259" key="1">
    <source>
        <dbReference type="Pfam" id="PF13961"/>
    </source>
</evidence>
<feature type="domain" description="DUF4219" evidence="1">
    <location>
        <begin position="19"/>
        <end position="42"/>
    </location>
</feature>
<dbReference type="AlphaFoldDB" id="A0A438I2R2"/>
<evidence type="ECO:0000313" key="2">
    <source>
        <dbReference type="EMBL" id="RVW91008.1"/>
    </source>
</evidence>
<proteinExistence type="predicted"/>
<gene>
    <name evidence="2" type="ORF">CK203_044200</name>
</gene>
<comment type="caution">
    <text evidence="2">The sequence shown here is derived from an EMBL/GenBank/DDBJ whole genome shotgun (WGS) entry which is preliminary data.</text>
</comment>
<sequence>MAAGSVAPNTIVPEALREGNYENWRTCIKRYLVAQDLWEVVKNISTKPSKNEDPETYLSWKKKNAKSLHAIQISCSPNMLSHIRGFSIAKGSLGFPGQNAQPVIEQRS</sequence>
<name>A0A438I2R2_VITVI</name>
<dbReference type="EMBL" id="QGNW01000150">
    <property type="protein sequence ID" value="RVW91008.1"/>
    <property type="molecule type" value="Genomic_DNA"/>
</dbReference>
<protein>
    <recommendedName>
        <fullName evidence="1">DUF4219 domain-containing protein</fullName>
    </recommendedName>
</protein>
<dbReference type="Proteomes" id="UP000288805">
    <property type="component" value="Unassembled WGS sequence"/>
</dbReference>
<dbReference type="InterPro" id="IPR025314">
    <property type="entry name" value="DUF4219"/>
</dbReference>
<accession>A0A438I2R2</accession>
<reference evidence="2 3" key="1">
    <citation type="journal article" date="2018" name="PLoS Genet.">
        <title>Population sequencing reveals clonal diversity and ancestral inbreeding in the grapevine cultivar Chardonnay.</title>
        <authorList>
            <person name="Roach M.J."/>
            <person name="Johnson D.L."/>
            <person name="Bohlmann J."/>
            <person name="van Vuuren H.J."/>
            <person name="Jones S.J."/>
            <person name="Pretorius I.S."/>
            <person name="Schmidt S.A."/>
            <person name="Borneman A.R."/>
        </authorList>
    </citation>
    <scope>NUCLEOTIDE SEQUENCE [LARGE SCALE GENOMIC DNA]</scope>
    <source>
        <strain evidence="3">cv. Chardonnay</strain>
        <tissue evidence="2">Leaf</tissue>
    </source>
</reference>
<dbReference type="Pfam" id="PF13961">
    <property type="entry name" value="DUF4219"/>
    <property type="match status" value="1"/>
</dbReference>
<organism evidence="2 3">
    <name type="scientific">Vitis vinifera</name>
    <name type="common">Grape</name>
    <dbReference type="NCBI Taxonomy" id="29760"/>
    <lineage>
        <taxon>Eukaryota</taxon>
        <taxon>Viridiplantae</taxon>
        <taxon>Streptophyta</taxon>
        <taxon>Embryophyta</taxon>
        <taxon>Tracheophyta</taxon>
        <taxon>Spermatophyta</taxon>
        <taxon>Magnoliopsida</taxon>
        <taxon>eudicotyledons</taxon>
        <taxon>Gunneridae</taxon>
        <taxon>Pentapetalae</taxon>
        <taxon>rosids</taxon>
        <taxon>Vitales</taxon>
        <taxon>Vitaceae</taxon>
        <taxon>Viteae</taxon>
        <taxon>Vitis</taxon>
    </lineage>
</organism>